<comment type="caution">
    <text evidence="1">The sequence shown here is derived from an EMBL/GenBank/DDBJ whole genome shotgun (WGS) entry which is preliminary data.</text>
</comment>
<reference evidence="1" key="1">
    <citation type="submission" date="2021-06" db="EMBL/GenBank/DDBJ databases">
        <authorList>
            <person name="Kallberg Y."/>
            <person name="Tangrot J."/>
            <person name="Rosling A."/>
        </authorList>
    </citation>
    <scope>NUCLEOTIDE SEQUENCE</scope>
    <source>
        <strain evidence="1">IA702</strain>
    </source>
</reference>
<dbReference type="Proteomes" id="UP000789572">
    <property type="component" value="Unassembled WGS sequence"/>
</dbReference>
<evidence type="ECO:0000313" key="2">
    <source>
        <dbReference type="Proteomes" id="UP000789572"/>
    </source>
</evidence>
<dbReference type="EMBL" id="CAJVPJ010000420">
    <property type="protein sequence ID" value="CAG8522997.1"/>
    <property type="molecule type" value="Genomic_DNA"/>
</dbReference>
<accession>A0A9N9A7Y7</accession>
<proteinExistence type="predicted"/>
<keyword evidence="2" id="KW-1185">Reference proteome</keyword>
<dbReference type="AlphaFoldDB" id="A0A9N9A7Y7"/>
<evidence type="ECO:0000313" key="1">
    <source>
        <dbReference type="EMBL" id="CAG8522997.1"/>
    </source>
</evidence>
<gene>
    <name evidence="1" type="ORF">POCULU_LOCUS3671</name>
</gene>
<name>A0A9N9A7Y7_9GLOM</name>
<organism evidence="1 2">
    <name type="scientific">Paraglomus occultum</name>
    <dbReference type="NCBI Taxonomy" id="144539"/>
    <lineage>
        <taxon>Eukaryota</taxon>
        <taxon>Fungi</taxon>
        <taxon>Fungi incertae sedis</taxon>
        <taxon>Mucoromycota</taxon>
        <taxon>Glomeromycotina</taxon>
        <taxon>Glomeromycetes</taxon>
        <taxon>Paraglomerales</taxon>
        <taxon>Paraglomeraceae</taxon>
        <taxon>Paraglomus</taxon>
    </lineage>
</organism>
<sequence length="163" mass="18921">MDKVRKLETIGFIHNSCPQYFYNNKRSPRSGPLTPRIEFGMEELRDGIKETFPADPFVSFTDSFDDGFLSRNRLLALAILSTSLSIQRGAKNCYETIPNRAGGGRWTKLSYAKTSKFGTELWRRHVLTKYMEPPPKQEMRKRWPTLITRRLALPTEYMEPSPK</sequence>
<protein>
    <submittedName>
        <fullName evidence="1">354_t:CDS:1</fullName>
    </submittedName>
</protein>